<evidence type="ECO:0000313" key="5">
    <source>
        <dbReference type="EMBL" id="GHO96591.1"/>
    </source>
</evidence>
<dbReference type="Gene3D" id="1.10.10.10">
    <property type="entry name" value="Winged helix-like DNA-binding domain superfamily/Winged helix DNA-binding domain"/>
    <property type="match status" value="1"/>
</dbReference>
<feature type="repeat" description="WD" evidence="3">
    <location>
        <begin position="1030"/>
        <end position="1071"/>
    </location>
</feature>
<dbReference type="GO" id="GO:0003677">
    <property type="term" value="F:DNA binding"/>
    <property type="evidence" value="ECO:0007669"/>
    <property type="project" value="InterPro"/>
</dbReference>
<dbReference type="InterPro" id="IPR036322">
    <property type="entry name" value="WD40_repeat_dom_sf"/>
</dbReference>
<dbReference type="PRINTS" id="PR00320">
    <property type="entry name" value="GPROTEINBRPT"/>
</dbReference>
<dbReference type="EMBL" id="BNJK01000001">
    <property type="protein sequence ID" value="GHO96591.1"/>
    <property type="molecule type" value="Genomic_DNA"/>
</dbReference>
<organism evidence="5 6">
    <name type="scientific">Reticulibacter mediterranei</name>
    <dbReference type="NCBI Taxonomy" id="2778369"/>
    <lineage>
        <taxon>Bacteria</taxon>
        <taxon>Bacillati</taxon>
        <taxon>Chloroflexota</taxon>
        <taxon>Ktedonobacteria</taxon>
        <taxon>Ktedonobacterales</taxon>
        <taxon>Reticulibacteraceae</taxon>
        <taxon>Reticulibacter</taxon>
    </lineage>
</organism>
<dbReference type="InterPro" id="IPR001387">
    <property type="entry name" value="Cro/C1-type_HTH"/>
</dbReference>
<feature type="repeat" description="WD" evidence="3">
    <location>
        <begin position="634"/>
        <end position="675"/>
    </location>
</feature>
<dbReference type="InterPro" id="IPR015943">
    <property type="entry name" value="WD40/YVTN_repeat-like_dom_sf"/>
</dbReference>
<sequence>MTMETFGETLKRHLNTKKHNQSWIAKALKVDRTTISKWIAGANQIPYDAVQKISTLLALDSREREEFFKSAGYPLPPSTRVDSYYRSSIVETLADNYVSRASELKILKASILGEGQPRFTAITSALKGAGGYGKTTLAQALCHDKQIVAAFPDGIEWITLGEATTTRYLVEQIKGLIYRLRRETLPIESFEVAKAELRATLENLRLLLVIDDVWHKPDLNPFLDGGPRCVRLITTRNEGILPADIPCVVVDAMKPEESVQLLYAHLGPQEEFGRYEKMFYLLARRLKDWPLLLSLANGILRNRVRRAGMTIVNALTYLNHALDARGLVAFDAHQSRARDQAVALTLDVSFALLSETDYKRYLKLAIFPENISIPFDAIHRLWQTVSDFDELDTVEVCFQLYELSLLRFFNLAERYVQLHDVIRSYLYLKLGDDVSLFQVQFLDTFRVKHWADLPDDEIYLWRYLIHHLVESQQRDLLWSTVTNLRYLAKKIFLQQSAYAAEADLELAGKLISSDSIEGSSLNVLRTHLARIGDLLYACKTFQEVENTLLAHVYHLSVFSAACLTFQQEIPRPLLIPWHPLPDTRDTILIRTLHGHNGPVTDCAISPDGTWIVSASEDRTLKLWDKHTGALRFTMEGHTAQVTCCSITPGGNRIISGARDGIIKIWNAYTGNELYSFSGHTNAITRCAVSSDGNWFVTASEDQTLKLWSLRTVNKFPPLRDYRISQIRTLQGHEGAVRSCAVSPDSTWIASTSDNCTLRLWDTRTGSQIALFPVEVEEDGLSDTIPDSAISPDGAWLVFPYGIGIRVLDLPDRQERFTTAGHVGIVVGCAISHDGHWMISTSTDGTMKGWRTDKDLDIFIFQGHADTVNRCAISLSGDWLVSASDDKTLKVWQVPLAFENRLPDEDEYAFGLVGCAISHSGDWAISVALHGEIKCWDTYQGSEQRILSLEAGSYAKCAVSPDDAWIVTGCSEGTLTIWDAQSGVALHTLVGHQGAINDCAVSPGGNWLVSASEDRTLKTWNTGSGHELLTLCGHSESVNACAISPDGTWIVSASSDRTLKTWDVQTGMVLNTFLGHAEKVCDCVITPAGDRIISASADGTLRIWNANNPKEAPIMLQHSSPVQRCLIGSTGHIIVSLAGTQLKLWSLDTYVSLMTFYSHAVLADCALHTDGTHLIVAAENGLYFLRVVLTATVDSNSPQHL</sequence>
<dbReference type="InterPro" id="IPR036388">
    <property type="entry name" value="WH-like_DNA-bd_sf"/>
</dbReference>
<evidence type="ECO:0000259" key="4">
    <source>
        <dbReference type="Pfam" id="PF00931"/>
    </source>
</evidence>
<evidence type="ECO:0000256" key="1">
    <source>
        <dbReference type="ARBA" id="ARBA00022574"/>
    </source>
</evidence>
<dbReference type="Gene3D" id="2.130.10.10">
    <property type="entry name" value="YVTN repeat-like/Quinoprotein amine dehydrogenase"/>
    <property type="match status" value="3"/>
</dbReference>
<dbReference type="PROSITE" id="PS50082">
    <property type="entry name" value="WD_REPEATS_2"/>
    <property type="match status" value="10"/>
</dbReference>
<dbReference type="InterPro" id="IPR020472">
    <property type="entry name" value="WD40_PAC1"/>
</dbReference>
<dbReference type="Gene3D" id="3.40.50.300">
    <property type="entry name" value="P-loop containing nucleotide triphosphate hydrolases"/>
    <property type="match status" value="1"/>
</dbReference>
<feature type="repeat" description="WD" evidence="3">
    <location>
        <begin position="957"/>
        <end position="987"/>
    </location>
</feature>
<dbReference type="GO" id="GO:0005829">
    <property type="term" value="C:cytosol"/>
    <property type="evidence" value="ECO:0007669"/>
    <property type="project" value="UniProtKB-ARBA"/>
</dbReference>
<dbReference type="PRINTS" id="PR00364">
    <property type="entry name" value="DISEASERSIST"/>
</dbReference>
<dbReference type="Gene3D" id="1.10.260.40">
    <property type="entry name" value="lambda repressor-like DNA-binding domains"/>
    <property type="match status" value="1"/>
</dbReference>
<dbReference type="PROSITE" id="PS50294">
    <property type="entry name" value="WD_REPEATS_REGION"/>
    <property type="match status" value="8"/>
</dbReference>
<dbReference type="InterPro" id="IPR027417">
    <property type="entry name" value="P-loop_NTPase"/>
</dbReference>
<feature type="domain" description="NB-ARC" evidence="4">
    <location>
        <begin position="125"/>
        <end position="265"/>
    </location>
</feature>
<feature type="repeat" description="WD" evidence="3">
    <location>
        <begin position="592"/>
        <end position="633"/>
    </location>
</feature>
<name>A0A8J3IWG5_9CHLR</name>
<comment type="caution">
    <text evidence="5">The sequence shown here is derived from an EMBL/GenBank/DDBJ whole genome shotgun (WGS) entry which is preliminary data.</text>
</comment>
<dbReference type="RefSeq" id="WP_220207202.1">
    <property type="nucleotide sequence ID" value="NZ_BNJK01000001.1"/>
</dbReference>
<dbReference type="CDD" id="cd00200">
    <property type="entry name" value="WD40"/>
    <property type="match status" value="2"/>
</dbReference>
<dbReference type="Pfam" id="PF00400">
    <property type="entry name" value="WD40"/>
    <property type="match status" value="10"/>
</dbReference>
<dbReference type="SMART" id="SM00320">
    <property type="entry name" value="WD40"/>
    <property type="match status" value="13"/>
</dbReference>
<dbReference type="InterPro" id="IPR019775">
    <property type="entry name" value="WD40_repeat_CS"/>
</dbReference>
<evidence type="ECO:0000313" key="6">
    <source>
        <dbReference type="Proteomes" id="UP000597444"/>
    </source>
</evidence>
<dbReference type="SUPFAM" id="SSF50978">
    <property type="entry name" value="WD40 repeat-like"/>
    <property type="match status" value="2"/>
</dbReference>
<dbReference type="InterPro" id="IPR010982">
    <property type="entry name" value="Lambda_DNA-bd_dom_sf"/>
</dbReference>
<dbReference type="InterPro" id="IPR001680">
    <property type="entry name" value="WD40_rpt"/>
</dbReference>
<dbReference type="PROSITE" id="PS00678">
    <property type="entry name" value="WD_REPEATS_1"/>
    <property type="match status" value="3"/>
</dbReference>
<dbReference type="SUPFAM" id="SSF47413">
    <property type="entry name" value="lambda repressor-like DNA-binding domains"/>
    <property type="match status" value="1"/>
</dbReference>
<reference evidence="5" key="1">
    <citation type="submission" date="2020-10" db="EMBL/GenBank/DDBJ databases">
        <title>Taxonomic study of unclassified bacteria belonging to the class Ktedonobacteria.</title>
        <authorList>
            <person name="Yabe S."/>
            <person name="Wang C.M."/>
            <person name="Zheng Y."/>
            <person name="Sakai Y."/>
            <person name="Cavaletti L."/>
            <person name="Monciardini P."/>
            <person name="Donadio S."/>
        </authorList>
    </citation>
    <scope>NUCLEOTIDE SEQUENCE</scope>
    <source>
        <strain evidence="5">ID150040</strain>
    </source>
</reference>
<dbReference type="GO" id="GO:0043531">
    <property type="term" value="F:ADP binding"/>
    <property type="evidence" value="ECO:0007669"/>
    <property type="project" value="InterPro"/>
</dbReference>
<dbReference type="Gene3D" id="1.25.40.370">
    <property type="match status" value="1"/>
</dbReference>
<dbReference type="PANTHER" id="PTHR19879">
    <property type="entry name" value="TRANSCRIPTION INITIATION FACTOR TFIID"/>
    <property type="match status" value="1"/>
</dbReference>
<dbReference type="Pfam" id="PF00931">
    <property type="entry name" value="NB-ARC"/>
    <property type="match status" value="1"/>
</dbReference>
<dbReference type="InterPro" id="IPR002182">
    <property type="entry name" value="NB-ARC"/>
</dbReference>
<protein>
    <recommendedName>
        <fullName evidence="4">NB-ARC domain-containing protein</fullName>
    </recommendedName>
</protein>
<dbReference type="AlphaFoldDB" id="A0A8J3IWG5"/>
<dbReference type="PANTHER" id="PTHR19879:SF9">
    <property type="entry name" value="TRANSCRIPTION INITIATION FACTOR TFIID SUBUNIT 5"/>
    <property type="match status" value="1"/>
</dbReference>
<evidence type="ECO:0000256" key="2">
    <source>
        <dbReference type="ARBA" id="ARBA00022737"/>
    </source>
</evidence>
<feature type="repeat" description="WD" evidence="3">
    <location>
        <begin position="860"/>
        <end position="893"/>
    </location>
</feature>
<accession>A0A8J3IWG5</accession>
<feature type="repeat" description="WD" evidence="3">
    <location>
        <begin position="676"/>
        <end position="711"/>
    </location>
</feature>
<keyword evidence="6" id="KW-1185">Reference proteome</keyword>
<dbReference type="CDD" id="cd00093">
    <property type="entry name" value="HTH_XRE"/>
    <property type="match status" value="1"/>
</dbReference>
<feature type="repeat" description="WD" evidence="3">
    <location>
        <begin position="818"/>
        <end position="849"/>
    </location>
</feature>
<feature type="repeat" description="WD" evidence="3">
    <location>
        <begin position="1072"/>
        <end position="1113"/>
    </location>
</feature>
<dbReference type="Proteomes" id="UP000597444">
    <property type="component" value="Unassembled WGS sequence"/>
</dbReference>
<keyword evidence="2" id="KW-0677">Repeat</keyword>
<gene>
    <name evidence="5" type="ORF">KSF_066390</name>
</gene>
<feature type="repeat" description="WD" evidence="3">
    <location>
        <begin position="988"/>
        <end position="1029"/>
    </location>
</feature>
<evidence type="ECO:0000256" key="3">
    <source>
        <dbReference type="PROSITE-ProRule" id="PRU00221"/>
    </source>
</evidence>
<proteinExistence type="predicted"/>
<keyword evidence="1 3" id="KW-0853">WD repeat</keyword>
<dbReference type="SUPFAM" id="SSF52540">
    <property type="entry name" value="P-loop containing nucleoside triphosphate hydrolases"/>
    <property type="match status" value="1"/>
</dbReference>
<feature type="repeat" description="WD" evidence="3">
    <location>
        <begin position="729"/>
        <end position="770"/>
    </location>
</feature>